<reference evidence="1 2" key="1">
    <citation type="submission" date="2024-07" db="EMBL/GenBank/DDBJ databases">
        <title>Uliginosibacterium paludis KCTC:42655.</title>
        <authorList>
            <person name="Kim M.K."/>
        </authorList>
    </citation>
    <scope>NUCLEOTIDE SEQUENCE [LARGE SCALE GENOMIC DNA]</scope>
    <source>
        <strain evidence="1 2">KCTC 42655</strain>
    </source>
</reference>
<sequence length="61" mass="6811">MSQLESIKIHLQDLGKAISHVEHHTPEELPQLAAAALTEVRKTLSLLTQEIAEIQSHLPKH</sequence>
<proteinExistence type="predicted"/>
<organism evidence="1 2">
    <name type="scientific">Uliginosibacterium paludis</name>
    <dbReference type="NCBI Taxonomy" id="1615952"/>
    <lineage>
        <taxon>Bacteria</taxon>
        <taxon>Pseudomonadati</taxon>
        <taxon>Pseudomonadota</taxon>
        <taxon>Betaproteobacteria</taxon>
        <taxon>Rhodocyclales</taxon>
        <taxon>Zoogloeaceae</taxon>
        <taxon>Uliginosibacterium</taxon>
    </lineage>
</organism>
<evidence type="ECO:0000313" key="1">
    <source>
        <dbReference type="EMBL" id="MET1491742.1"/>
    </source>
</evidence>
<accession>A0ABV2CVH8</accession>
<protein>
    <submittedName>
        <fullName evidence="1">Uncharacterized protein</fullName>
    </submittedName>
</protein>
<keyword evidence="2" id="KW-1185">Reference proteome</keyword>
<comment type="caution">
    <text evidence="1">The sequence shown here is derived from an EMBL/GenBank/DDBJ whole genome shotgun (WGS) entry which is preliminary data.</text>
</comment>
<gene>
    <name evidence="1" type="ORF">ABVT11_18025</name>
</gene>
<evidence type="ECO:0000313" key="2">
    <source>
        <dbReference type="Proteomes" id="UP001548590"/>
    </source>
</evidence>
<name>A0ABV2CVH8_9RHOO</name>
<dbReference type="Proteomes" id="UP001548590">
    <property type="component" value="Unassembled WGS sequence"/>
</dbReference>
<dbReference type="EMBL" id="JBEWLZ010000015">
    <property type="protein sequence ID" value="MET1491742.1"/>
    <property type="molecule type" value="Genomic_DNA"/>
</dbReference>
<dbReference type="RefSeq" id="WP_345929806.1">
    <property type="nucleotide sequence ID" value="NZ_JBDIVF010000012.1"/>
</dbReference>